<dbReference type="PANTHER" id="PTHR33371">
    <property type="entry name" value="INTERMEMBRANE PHOSPHOLIPID TRANSPORT SYSTEM BINDING PROTEIN MLAD-RELATED"/>
    <property type="match status" value="1"/>
</dbReference>
<keyword evidence="3" id="KW-1185">Reference proteome</keyword>
<accession>A0ABV2T0V1</accession>
<dbReference type="PANTHER" id="PTHR33371:SF4">
    <property type="entry name" value="INTERMEMBRANE PHOSPHOLIPID TRANSPORT SYSTEM BINDING PROTEIN MLAD"/>
    <property type="match status" value="1"/>
</dbReference>
<dbReference type="InterPro" id="IPR052336">
    <property type="entry name" value="MlaD_Phospholipid_Transporter"/>
</dbReference>
<reference evidence="2 3" key="1">
    <citation type="submission" date="2024-06" db="EMBL/GenBank/DDBJ databases">
        <title>Chitinophaga defluvii sp. nov., isolated from municipal sewage.</title>
        <authorList>
            <person name="Zhang L."/>
        </authorList>
    </citation>
    <scope>NUCLEOTIDE SEQUENCE [LARGE SCALE GENOMIC DNA]</scope>
    <source>
        <strain evidence="2 3">H8</strain>
    </source>
</reference>
<dbReference type="Proteomes" id="UP001549749">
    <property type="component" value="Unassembled WGS sequence"/>
</dbReference>
<protein>
    <submittedName>
        <fullName evidence="2">MlaD family protein</fullName>
    </submittedName>
</protein>
<sequence length="332" mass="35779">MLKVSNETKVGVLTALGITLLVLGFNVLKGRSFFSTSKTIYAVYPQVNGLQPANSVQVNGLVVGNVAELDVMDKNAGQILVTLRINKKIDIPRNSVARITGDLLGTKAVQIDFGNASDYLKSGDTVYAAVDGSFTDALKEQLSPLVKKLEATLTTVDTVLLTVNSIFDTTTKGNLRDAIGHLNHTMNNFSHATSSLNGMLDPNKGNIQGTFNNLEALTANLKNNNDKITGILSNAEKATGALANGKLDQTLAELQQTIAHMNSLVGKLNSTDGTLGLMMNDKKVYNNLQYSLNSLNKLLEDLRVNPKRYVHFSLFGKKDKVKPIPSDTATAQ</sequence>
<comment type="caution">
    <text evidence="2">The sequence shown here is derived from an EMBL/GenBank/DDBJ whole genome shotgun (WGS) entry which is preliminary data.</text>
</comment>
<dbReference type="InterPro" id="IPR003399">
    <property type="entry name" value="Mce/MlaD"/>
</dbReference>
<proteinExistence type="predicted"/>
<dbReference type="RefSeq" id="WP_354658894.1">
    <property type="nucleotide sequence ID" value="NZ_JBEXAC010000001.1"/>
</dbReference>
<dbReference type="EMBL" id="JBEXAC010000001">
    <property type="protein sequence ID" value="MET6996247.1"/>
    <property type="molecule type" value="Genomic_DNA"/>
</dbReference>
<evidence type="ECO:0000313" key="3">
    <source>
        <dbReference type="Proteomes" id="UP001549749"/>
    </source>
</evidence>
<evidence type="ECO:0000313" key="2">
    <source>
        <dbReference type="EMBL" id="MET6996247.1"/>
    </source>
</evidence>
<evidence type="ECO:0000259" key="1">
    <source>
        <dbReference type="Pfam" id="PF02470"/>
    </source>
</evidence>
<name>A0ABV2T0V1_9BACT</name>
<gene>
    <name evidence="2" type="ORF">ABR189_02655</name>
</gene>
<feature type="domain" description="Mce/MlaD" evidence="1">
    <location>
        <begin position="38"/>
        <end position="114"/>
    </location>
</feature>
<organism evidence="2 3">
    <name type="scientific">Chitinophaga defluvii</name>
    <dbReference type="NCBI Taxonomy" id="3163343"/>
    <lineage>
        <taxon>Bacteria</taxon>
        <taxon>Pseudomonadati</taxon>
        <taxon>Bacteroidota</taxon>
        <taxon>Chitinophagia</taxon>
        <taxon>Chitinophagales</taxon>
        <taxon>Chitinophagaceae</taxon>
        <taxon>Chitinophaga</taxon>
    </lineage>
</organism>
<dbReference type="Pfam" id="PF02470">
    <property type="entry name" value="MlaD"/>
    <property type="match status" value="1"/>
</dbReference>